<evidence type="ECO:0000313" key="2">
    <source>
        <dbReference type="Proteomes" id="UP000689195"/>
    </source>
</evidence>
<reference evidence="1" key="1">
    <citation type="submission" date="2021-01" db="EMBL/GenBank/DDBJ databases">
        <authorList>
            <consortium name="Genoscope - CEA"/>
            <person name="William W."/>
        </authorList>
    </citation>
    <scope>NUCLEOTIDE SEQUENCE</scope>
</reference>
<dbReference type="OrthoDB" id="309040at2759"/>
<dbReference type="EMBL" id="CAJJDO010000188">
    <property type="protein sequence ID" value="CAD8213857.1"/>
    <property type="molecule type" value="Genomic_DNA"/>
</dbReference>
<proteinExistence type="predicted"/>
<protein>
    <submittedName>
        <fullName evidence="1">Uncharacterized protein</fullName>
    </submittedName>
</protein>
<dbReference type="Proteomes" id="UP000689195">
    <property type="component" value="Unassembled WGS sequence"/>
</dbReference>
<dbReference type="AlphaFoldDB" id="A0A8S1YMZ9"/>
<organism evidence="1 2">
    <name type="scientific">Paramecium pentaurelia</name>
    <dbReference type="NCBI Taxonomy" id="43138"/>
    <lineage>
        <taxon>Eukaryota</taxon>
        <taxon>Sar</taxon>
        <taxon>Alveolata</taxon>
        <taxon>Ciliophora</taxon>
        <taxon>Intramacronucleata</taxon>
        <taxon>Oligohymenophorea</taxon>
        <taxon>Peniculida</taxon>
        <taxon>Parameciidae</taxon>
        <taxon>Paramecium</taxon>
    </lineage>
</organism>
<comment type="caution">
    <text evidence="1">The sequence shown here is derived from an EMBL/GenBank/DDBJ whole genome shotgun (WGS) entry which is preliminary data.</text>
</comment>
<accession>A0A8S1YMZ9</accession>
<gene>
    <name evidence="1" type="ORF">PPENT_87.1.T1880008</name>
</gene>
<name>A0A8S1YMZ9_9CILI</name>
<sequence length="83" mass="9735">MKVKVQRFCLNLSCQDLRSQFCLQCTANPTKDNNCKKDLKGFGQIQSFGTKFNQHKCELTNEVNKYFGQVKIKYENFQNNCRT</sequence>
<keyword evidence="2" id="KW-1185">Reference proteome</keyword>
<evidence type="ECO:0000313" key="1">
    <source>
        <dbReference type="EMBL" id="CAD8213857.1"/>
    </source>
</evidence>